<sequence length="245" mass="27828">MPLPVCSIQVSGSMSERALSLASRLVDPNGTKDDDLEDDDAIFAELEAEIENDDNAAVREHGFEHFKQEHASRISIIRIDRVKEMHNNAHGQYTEVTNEKEVIRISANEPRCIIHFYHTNFRRCEIMDKHLAKLAPKYFSTRFIRVFVENVPWLVERLAIKVLPCVICFADGVSKDRLIGFEELGNDDVFDTAVLELRLSTSGVLQKGRSQLSTGVTYDISSTVKNGLRQSKQQRGDDEDFDLDD</sequence>
<evidence type="ECO:0000313" key="2">
    <source>
        <dbReference type="Proteomes" id="UP000790377"/>
    </source>
</evidence>
<dbReference type="EMBL" id="MU267617">
    <property type="protein sequence ID" value="KAH7914229.1"/>
    <property type="molecule type" value="Genomic_DNA"/>
</dbReference>
<comment type="caution">
    <text evidence="1">The sequence shown here is derived from an EMBL/GenBank/DDBJ whole genome shotgun (WGS) entry which is preliminary data.</text>
</comment>
<evidence type="ECO:0000313" key="1">
    <source>
        <dbReference type="EMBL" id="KAH7914229.1"/>
    </source>
</evidence>
<accession>A0ACB8ALG1</accession>
<name>A0ACB8ALG1_9AGAM</name>
<gene>
    <name evidence="1" type="ORF">BJ138DRAFT_1177503</name>
</gene>
<keyword evidence="2" id="KW-1185">Reference proteome</keyword>
<proteinExistence type="predicted"/>
<protein>
    <submittedName>
        <fullName evidence="1">Thioredoxin-like protein</fullName>
    </submittedName>
</protein>
<organism evidence="1 2">
    <name type="scientific">Hygrophoropsis aurantiaca</name>
    <dbReference type="NCBI Taxonomy" id="72124"/>
    <lineage>
        <taxon>Eukaryota</taxon>
        <taxon>Fungi</taxon>
        <taxon>Dikarya</taxon>
        <taxon>Basidiomycota</taxon>
        <taxon>Agaricomycotina</taxon>
        <taxon>Agaricomycetes</taxon>
        <taxon>Agaricomycetidae</taxon>
        <taxon>Boletales</taxon>
        <taxon>Coniophorineae</taxon>
        <taxon>Hygrophoropsidaceae</taxon>
        <taxon>Hygrophoropsis</taxon>
    </lineage>
</organism>
<reference evidence="1" key="1">
    <citation type="journal article" date="2021" name="New Phytol.">
        <title>Evolutionary innovations through gain and loss of genes in the ectomycorrhizal Boletales.</title>
        <authorList>
            <person name="Wu G."/>
            <person name="Miyauchi S."/>
            <person name="Morin E."/>
            <person name="Kuo A."/>
            <person name="Drula E."/>
            <person name="Varga T."/>
            <person name="Kohler A."/>
            <person name="Feng B."/>
            <person name="Cao Y."/>
            <person name="Lipzen A."/>
            <person name="Daum C."/>
            <person name="Hundley H."/>
            <person name="Pangilinan J."/>
            <person name="Johnson J."/>
            <person name="Barry K."/>
            <person name="LaButti K."/>
            <person name="Ng V."/>
            <person name="Ahrendt S."/>
            <person name="Min B."/>
            <person name="Choi I.G."/>
            <person name="Park H."/>
            <person name="Plett J.M."/>
            <person name="Magnuson J."/>
            <person name="Spatafora J.W."/>
            <person name="Nagy L.G."/>
            <person name="Henrissat B."/>
            <person name="Grigoriev I.V."/>
            <person name="Yang Z.L."/>
            <person name="Xu J."/>
            <person name="Martin F.M."/>
        </authorList>
    </citation>
    <scope>NUCLEOTIDE SEQUENCE</scope>
    <source>
        <strain evidence="1">ATCC 28755</strain>
    </source>
</reference>
<dbReference type="Proteomes" id="UP000790377">
    <property type="component" value="Unassembled WGS sequence"/>
</dbReference>